<feature type="compositionally biased region" description="Low complexity" evidence="2">
    <location>
        <begin position="524"/>
        <end position="544"/>
    </location>
</feature>
<evidence type="ECO:0000256" key="2">
    <source>
        <dbReference type="SAM" id="MobiDB-lite"/>
    </source>
</evidence>
<feature type="region of interest" description="Disordered" evidence="2">
    <location>
        <begin position="60"/>
        <end position="85"/>
    </location>
</feature>
<dbReference type="AlphaFoldDB" id="A0A8J2PCH4"/>
<evidence type="ECO:0000256" key="1">
    <source>
        <dbReference type="SAM" id="Coils"/>
    </source>
</evidence>
<feature type="region of interest" description="Disordered" evidence="2">
    <location>
        <begin position="519"/>
        <end position="544"/>
    </location>
</feature>
<reference evidence="3" key="1">
    <citation type="submission" date="2021-06" db="EMBL/GenBank/DDBJ databases">
        <authorList>
            <person name="Hodson N. C."/>
            <person name="Mongue J. A."/>
            <person name="Jaron S. K."/>
        </authorList>
    </citation>
    <scope>NUCLEOTIDE SEQUENCE</scope>
</reference>
<accession>A0A8J2PCH4</accession>
<feature type="coiled-coil region" evidence="1">
    <location>
        <begin position="621"/>
        <end position="648"/>
    </location>
</feature>
<dbReference type="Proteomes" id="UP000708208">
    <property type="component" value="Unassembled WGS sequence"/>
</dbReference>
<gene>
    <name evidence="3" type="ORF">AFUS01_LOCUS33864</name>
</gene>
<feature type="compositionally biased region" description="Basic and acidic residues" evidence="2">
    <location>
        <begin position="70"/>
        <end position="79"/>
    </location>
</feature>
<protein>
    <submittedName>
        <fullName evidence="3">Uncharacterized protein</fullName>
    </submittedName>
</protein>
<evidence type="ECO:0000313" key="4">
    <source>
        <dbReference type="Proteomes" id="UP000708208"/>
    </source>
</evidence>
<dbReference type="EMBL" id="CAJVCH010530203">
    <property type="protein sequence ID" value="CAG7823662.1"/>
    <property type="molecule type" value="Genomic_DNA"/>
</dbReference>
<keyword evidence="4" id="KW-1185">Reference proteome</keyword>
<keyword evidence="1" id="KW-0175">Coiled coil</keyword>
<sequence>MLHNQALYNLKRRYGDVMKIYLRGLFTHKDVQSPWQACSGQGAQEDASPIAIPGIVGNPREDVNATAPKQEFDPSDRTTTRPRIPLPYEKNTKTLIQLSNQTMDALQMYLVRYDTQLNLNALDSLIPVLKKIQRNLTNLLARSDQVSQTVFQQEKLFLDEKMSQVETQIQENRLLMDHYELIHQMTNKQLGTVYKSLGAILSSQVYILGMKHNINPHPQDDSEIKAFIDYQFNRLNYTSKLKIIHDYIKNLPTAPNRLVGYTQFMTKFNYFADPDDSLGIGVQVARDIFTFPELKTLRESLPSLLRMLFTDTPKILKLNSEGKMLGIGDLGVPSVVTSIGSDVKRWKFYPLDDYPFFAIVDSKSNQALGHTMPVYNTFALLRFDDALQLREEYHWRIYTIVSSRGGLFLFFINRHTNHIMGYLTDLYADEEGYSGGIFNINQWSLISENEDHWISGLDKMGNYRWRLLIFLVVLPSPAYCYMGTYNGQDESDEGNALPEVEMSEPEPFVIPREVWAQGGTTTNSPVPEATTVSTTTTTTTATPSTTRRPLAFEKYTSGLIRNSNDTISQLQMDLLKYESQLNLNTLNTLLPVLEEIRKNMSTLLRSSNSDHRTFQEQSLTLDHELSEIENQIKKNRELQEHYETIQESTKEQLGMVYSSLGNLLNSQIYILAFKQNPKSSKPKSDSEIRLFIDHTLTFTAKKFSLSNASLEVYTYLKGLETESNRLTGYSYFLSEMTRQNASQGITFEFVRDVYNYPELTSLRDLVPSMLGLIFSDGPKGIKSLYVEKMLNVGSGSSIEFATTGAESAKRWKFTPQEGSYFSIIDSTTNQALGIVSTRRSYYSDEIKSLGLLRYDVTTQLNSRYQWKILATTYLSKTYLSFVNRELSGYALGVESGAPAVSSYASYYSNVRWELN</sequence>
<evidence type="ECO:0000313" key="3">
    <source>
        <dbReference type="EMBL" id="CAG7823662.1"/>
    </source>
</evidence>
<name>A0A8J2PCH4_9HEXA</name>
<organism evidence="3 4">
    <name type="scientific">Allacma fusca</name>
    <dbReference type="NCBI Taxonomy" id="39272"/>
    <lineage>
        <taxon>Eukaryota</taxon>
        <taxon>Metazoa</taxon>
        <taxon>Ecdysozoa</taxon>
        <taxon>Arthropoda</taxon>
        <taxon>Hexapoda</taxon>
        <taxon>Collembola</taxon>
        <taxon>Symphypleona</taxon>
        <taxon>Sminthuridae</taxon>
        <taxon>Allacma</taxon>
    </lineage>
</organism>
<comment type="caution">
    <text evidence="3">The sequence shown here is derived from an EMBL/GenBank/DDBJ whole genome shotgun (WGS) entry which is preliminary data.</text>
</comment>
<proteinExistence type="predicted"/>